<feature type="transmembrane region" description="Helical" evidence="1">
    <location>
        <begin position="183"/>
        <end position="204"/>
    </location>
</feature>
<keyword evidence="1" id="KW-1133">Transmembrane helix</keyword>
<organism evidence="2 3">
    <name type="scientific">Cellulomonas humilata</name>
    <dbReference type="NCBI Taxonomy" id="144055"/>
    <lineage>
        <taxon>Bacteria</taxon>
        <taxon>Bacillati</taxon>
        <taxon>Actinomycetota</taxon>
        <taxon>Actinomycetes</taxon>
        <taxon>Micrococcales</taxon>
        <taxon>Cellulomonadaceae</taxon>
        <taxon>Cellulomonas</taxon>
    </lineage>
</organism>
<proteinExistence type="predicted"/>
<name>A0ABU0EHD2_9CELL</name>
<protein>
    <recommendedName>
        <fullName evidence="4">Glycosyltransferase RgtA/B/C/D-like domain-containing protein</fullName>
    </recommendedName>
</protein>
<evidence type="ECO:0000313" key="3">
    <source>
        <dbReference type="Proteomes" id="UP001239626"/>
    </source>
</evidence>
<evidence type="ECO:0008006" key="4">
    <source>
        <dbReference type="Google" id="ProtNLM"/>
    </source>
</evidence>
<dbReference type="RefSeq" id="WP_307493423.1">
    <property type="nucleotide sequence ID" value="NZ_JAUSVB010000004.1"/>
</dbReference>
<feature type="transmembrane region" description="Helical" evidence="1">
    <location>
        <begin position="344"/>
        <end position="364"/>
    </location>
</feature>
<feature type="transmembrane region" description="Helical" evidence="1">
    <location>
        <begin position="65"/>
        <end position="85"/>
    </location>
</feature>
<keyword evidence="1" id="KW-0472">Membrane</keyword>
<evidence type="ECO:0000256" key="1">
    <source>
        <dbReference type="SAM" id="Phobius"/>
    </source>
</evidence>
<feature type="transmembrane region" description="Helical" evidence="1">
    <location>
        <begin position="376"/>
        <end position="396"/>
    </location>
</feature>
<evidence type="ECO:0000313" key="2">
    <source>
        <dbReference type="EMBL" id="MDQ0374627.1"/>
    </source>
</evidence>
<feature type="transmembrane region" description="Helical" evidence="1">
    <location>
        <begin position="23"/>
        <end position="45"/>
    </location>
</feature>
<comment type="caution">
    <text evidence="2">The sequence shown here is derived from an EMBL/GenBank/DDBJ whole genome shotgun (WGS) entry which is preliminary data.</text>
</comment>
<dbReference type="Proteomes" id="UP001239626">
    <property type="component" value="Unassembled WGS sequence"/>
</dbReference>
<accession>A0ABU0EHD2</accession>
<keyword evidence="1" id="KW-0812">Transmembrane</keyword>
<feature type="transmembrane region" description="Helical" evidence="1">
    <location>
        <begin position="303"/>
        <end position="323"/>
    </location>
</feature>
<feature type="transmembrane region" description="Helical" evidence="1">
    <location>
        <begin position="262"/>
        <end position="283"/>
    </location>
</feature>
<gene>
    <name evidence="2" type="ORF">J2X26_002954</name>
</gene>
<reference evidence="2 3" key="1">
    <citation type="submission" date="2023-07" db="EMBL/GenBank/DDBJ databases">
        <title>Sorghum-associated microbial communities from plants grown in Nebraska, USA.</title>
        <authorList>
            <person name="Schachtman D."/>
        </authorList>
    </citation>
    <scope>NUCLEOTIDE SEQUENCE [LARGE SCALE GENOMIC DNA]</scope>
    <source>
        <strain evidence="2 3">BE332</strain>
    </source>
</reference>
<dbReference type="EMBL" id="JAUSVB010000004">
    <property type="protein sequence ID" value="MDQ0374627.1"/>
    <property type="molecule type" value="Genomic_DNA"/>
</dbReference>
<keyword evidence="3" id="KW-1185">Reference proteome</keyword>
<feature type="transmembrane region" description="Helical" evidence="1">
    <location>
        <begin position="239"/>
        <end position="255"/>
    </location>
</feature>
<sequence length="444" mass="45392">MGPRPPGTAAGERTAPVVDTRRAVLAVALWLVGLGVLWAAGLALADRGAVVTYGSAPPFIGYLHGRVAVGTGLAVAVAAVVVLQGPRFARTAGWRPVLLAGWGASTTFAVLLAATDGLDAIAAPLTDENDYLAVVPLVAQDPGEFLRTFTDRALSYPVHVRGHPPGLPLLLGGLDRLGLGGEWWMAALVVVVGTSSVVAVGLTVRALAGPPGEETVRRALPAVVLAPAALWLATSADALFTGVLAWGVALLAIASTRDGRSWPWALAAGLVLGLCPYLSYGLLPMGALALVVGFVTRRWAPTVVAGAAVLASVAAWGAAGFWLPDGIAATHVASTLGRAADRPYLYFLVADLVLLGAVVGPAGIGGLVGLRLLPRTVQLLVVVALGAALVGALSGVERGEVERIWLPLACWVLPAAATLADRRGWLVAQATATIALQIVLVSPW</sequence>